<sequence length="52" mass="5845">MSGTKITKDKERGTKCIIFIIRTREESPSIVLLNDIYLTFTGPNTDPSLSSR</sequence>
<keyword evidence="2" id="KW-1185">Reference proteome</keyword>
<evidence type="ECO:0000313" key="1">
    <source>
        <dbReference type="EMBL" id="EZA49086.1"/>
    </source>
</evidence>
<accession>A0A026W068</accession>
<reference evidence="1 2" key="1">
    <citation type="journal article" date="2014" name="Curr. Biol.">
        <title>The genome of the clonal raider ant Cerapachys biroi.</title>
        <authorList>
            <person name="Oxley P.R."/>
            <person name="Ji L."/>
            <person name="Fetter-Pruneda I."/>
            <person name="McKenzie S.K."/>
            <person name="Li C."/>
            <person name="Hu H."/>
            <person name="Zhang G."/>
            <person name="Kronauer D.J."/>
        </authorList>
    </citation>
    <scope>NUCLEOTIDE SEQUENCE [LARGE SCALE GENOMIC DNA]</scope>
</reference>
<name>A0A026W068_OOCBI</name>
<dbReference type="EMBL" id="KK107542">
    <property type="protein sequence ID" value="EZA49086.1"/>
    <property type="molecule type" value="Genomic_DNA"/>
</dbReference>
<proteinExistence type="predicted"/>
<dbReference type="AlphaFoldDB" id="A0A026W068"/>
<protein>
    <submittedName>
        <fullName evidence="1">Uncharacterized protein</fullName>
    </submittedName>
</protein>
<dbReference type="Proteomes" id="UP000053097">
    <property type="component" value="Unassembled WGS sequence"/>
</dbReference>
<organism evidence="1 2">
    <name type="scientific">Ooceraea biroi</name>
    <name type="common">Clonal raider ant</name>
    <name type="synonym">Cerapachys biroi</name>
    <dbReference type="NCBI Taxonomy" id="2015173"/>
    <lineage>
        <taxon>Eukaryota</taxon>
        <taxon>Metazoa</taxon>
        <taxon>Ecdysozoa</taxon>
        <taxon>Arthropoda</taxon>
        <taxon>Hexapoda</taxon>
        <taxon>Insecta</taxon>
        <taxon>Pterygota</taxon>
        <taxon>Neoptera</taxon>
        <taxon>Endopterygota</taxon>
        <taxon>Hymenoptera</taxon>
        <taxon>Apocrita</taxon>
        <taxon>Aculeata</taxon>
        <taxon>Formicoidea</taxon>
        <taxon>Formicidae</taxon>
        <taxon>Dorylinae</taxon>
        <taxon>Ooceraea</taxon>
    </lineage>
</organism>
<gene>
    <name evidence="1" type="ORF">X777_12668</name>
</gene>
<evidence type="ECO:0000313" key="2">
    <source>
        <dbReference type="Proteomes" id="UP000053097"/>
    </source>
</evidence>